<comment type="similarity">
    <text evidence="2 14">Belongs to the glycosyltransferase 43 family.</text>
</comment>
<evidence type="ECO:0000313" key="16">
    <source>
        <dbReference type="EMBL" id="PWZ17607.1"/>
    </source>
</evidence>
<dbReference type="Proteomes" id="UP000251960">
    <property type="component" value="Chromosome 6"/>
</dbReference>
<dbReference type="SUPFAM" id="SSF53448">
    <property type="entry name" value="Nucleotide-diphospho-sugar transferases"/>
    <property type="match status" value="1"/>
</dbReference>
<keyword evidence="6 14" id="KW-0735">Signal-anchor</keyword>
<dbReference type="ExpressionAtlas" id="A0A3L6EEF1">
    <property type="expression patterns" value="baseline and differential"/>
</dbReference>
<dbReference type="EC" id="2.4.-.-" evidence="14"/>
<evidence type="ECO:0000256" key="5">
    <source>
        <dbReference type="ARBA" id="ARBA00022692"/>
    </source>
</evidence>
<evidence type="ECO:0000256" key="13">
    <source>
        <dbReference type="PIRSR" id="PIRSR605027-4"/>
    </source>
</evidence>
<dbReference type="EMBL" id="NCVQ01000007">
    <property type="protein sequence ID" value="PWZ17607.1"/>
    <property type="molecule type" value="Genomic_DNA"/>
</dbReference>
<evidence type="ECO:0000256" key="6">
    <source>
        <dbReference type="ARBA" id="ARBA00022968"/>
    </source>
</evidence>
<evidence type="ECO:0000256" key="9">
    <source>
        <dbReference type="ARBA" id="ARBA00023136"/>
    </source>
</evidence>
<keyword evidence="5 14" id="KW-0812">Transmembrane</keyword>
<keyword evidence="4 14" id="KW-0808">Transferase</keyword>
<comment type="function">
    <text evidence="14">Involved in the synthesis of glucuronoxylan hemicellulose in secondary cell walls.</text>
</comment>
<gene>
    <name evidence="16" type="primary">Os05g0559600_2</name>
    <name evidence="16" type="ORF">Zm00014a_015845</name>
</gene>
<keyword evidence="9 14" id="KW-0472">Membrane</keyword>
<dbReference type="AlphaFoldDB" id="A0A3L6EEF1"/>
<dbReference type="GO" id="GO:0000139">
    <property type="term" value="C:Golgi membrane"/>
    <property type="evidence" value="ECO:0007669"/>
    <property type="project" value="UniProtKB-SubCell"/>
</dbReference>
<keyword evidence="11 14" id="KW-0961">Cell wall biogenesis/degradation</keyword>
<feature type="coiled-coil region" evidence="15">
    <location>
        <begin position="188"/>
        <end position="224"/>
    </location>
</feature>
<evidence type="ECO:0000256" key="7">
    <source>
        <dbReference type="ARBA" id="ARBA00022989"/>
    </source>
</evidence>
<dbReference type="PANTHER" id="PTHR10896:SF31">
    <property type="entry name" value="BETA-1,4-XYLOSYLTRANSFERASE GT43E-RELATED"/>
    <property type="match status" value="1"/>
</dbReference>
<evidence type="ECO:0000256" key="4">
    <source>
        <dbReference type="ARBA" id="ARBA00022679"/>
    </source>
</evidence>
<proteinExistence type="inferred from homology"/>
<protein>
    <recommendedName>
        <fullName evidence="14">Glycosyltransferases</fullName>
        <ecNumber evidence="14">2.4.-.-</ecNumber>
    </recommendedName>
</protein>
<evidence type="ECO:0000256" key="3">
    <source>
        <dbReference type="ARBA" id="ARBA00022676"/>
    </source>
</evidence>
<dbReference type="InterPro" id="IPR005027">
    <property type="entry name" value="Glyco_trans_43"/>
</dbReference>
<reference evidence="16" key="1">
    <citation type="journal article" date="2018" name="Nat. Genet.">
        <title>Extensive intraspecific gene order and gene structural variations between Mo17 and other maize genomes.</title>
        <authorList>
            <person name="Sun S."/>
            <person name="Zhou Y."/>
            <person name="Chen J."/>
            <person name="Shi J."/>
            <person name="Zhao H."/>
            <person name="Zhao H."/>
            <person name="Song W."/>
            <person name="Zhang M."/>
            <person name="Cui Y."/>
            <person name="Dong X."/>
            <person name="Liu H."/>
            <person name="Ma X."/>
            <person name="Jiao Y."/>
            <person name="Wang B."/>
            <person name="Wei X."/>
            <person name="Stein J.C."/>
            <person name="Glaubitz J.C."/>
            <person name="Lu F."/>
            <person name="Yu G."/>
            <person name="Liang C."/>
            <person name="Fengler K."/>
            <person name="Li B."/>
            <person name="Rafalski A."/>
            <person name="Schnable P.S."/>
            <person name="Ware D.H."/>
            <person name="Buckler E.S."/>
            <person name="Lai J."/>
        </authorList>
    </citation>
    <scope>NUCLEOTIDE SEQUENCE [LARGE SCALE GENOMIC DNA]</scope>
    <source>
        <tissue evidence="16">Seedling</tissue>
    </source>
</reference>
<evidence type="ECO:0000256" key="8">
    <source>
        <dbReference type="ARBA" id="ARBA00023034"/>
    </source>
</evidence>
<evidence type="ECO:0000256" key="1">
    <source>
        <dbReference type="ARBA" id="ARBA00004323"/>
    </source>
</evidence>
<keyword evidence="7 14" id="KW-1133">Transmembrane helix</keyword>
<dbReference type="CDD" id="cd00218">
    <property type="entry name" value="GlcAT-I"/>
    <property type="match status" value="1"/>
</dbReference>
<dbReference type="GO" id="GO:0015018">
    <property type="term" value="F:galactosylgalactosylxylosylprotein 3-beta-glucuronosyltransferase activity"/>
    <property type="evidence" value="ECO:0007669"/>
    <property type="project" value="InterPro"/>
</dbReference>
<keyword evidence="8 14" id="KW-0333">Golgi apparatus</keyword>
<dbReference type="InterPro" id="IPR029044">
    <property type="entry name" value="Nucleotide-diphossugar_trans"/>
</dbReference>
<evidence type="ECO:0000256" key="15">
    <source>
        <dbReference type="SAM" id="Coils"/>
    </source>
</evidence>
<feature type="active site" description="Proton donor/acceptor" evidence="12">
    <location>
        <position position="672"/>
    </location>
</feature>
<sequence length="727" mass="83487">MKVDISGVNVEKFDDKYFVREKKATKTEGELFIHRRCVDDERARQGRADGERDAQGAHDRTSQIAHAAHCASENLNRCKTKIGLPDPTNSKCKSVSIENKISFLSVPPYMKLRNSTFDAFVTIITKLTTQCSEKAFELENVEINDLQEKVFRVEQQLSAKVDISCEKEADCTQHETIDLKSKLQSKEAKIEKMKYEHLTREAALAEKELLEEEYKKKFDEAKKELSLENDIACMWVLITKLKRGALDISDLNVDDRTKVRRNSGIILREGSVRDWSESNDPSPSPKPLYSQSYVAVRGLLSSVVSLDFFLLSSKLKSMYAAMTSQRHSRSQERSKSKGLSCRRVAVRLLFFFMLGIFIGFMPLFSVDVYKKIVSENKMLPFHEGVIETEMVGTKVKESETIVVEKEIELIDEPHIQESPPVPALLDDDVDFSESSHVLPAIRESDIPVKKLLIIVTITSVRPQQAYYLNRLAHILKTVQAPLLWLVVEWPEQSYETAEILRSSGVMYRHLMCRKNTTSVRKIAVCQRNNAIYHVKRHHLDGIMHFADEERSYSADVFEEMQKIRARKPQRSLKLVARSFRSKLKRRFGSWPVTIHIGTKYRAVLEGPICKANRVMRWHTVQTVQKKSSTRRFPIGFSAFAFNSTLLWDPQRWNRPPMDSVIIHTGGRGGLQESRFIEKLVKSERQIEGLPDNCNRVMVWNFNLEPPQLNYPAGWALYKNLEAGMPVI</sequence>
<keyword evidence="15" id="KW-0175">Coiled coil</keyword>
<keyword evidence="3" id="KW-0328">Glycosyltransferase</keyword>
<evidence type="ECO:0000256" key="12">
    <source>
        <dbReference type="PIRSR" id="PIRSR605027-1"/>
    </source>
</evidence>
<dbReference type="PANTHER" id="PTHR10896">
    <property type="entry name" value="GALACTOSYLGALACTOSYLXYLOSYLPROTEIN 3-BETA-GLUCURONOSYLTRANSFERASE BETA-1,3-GLUCURONYLTRANSFERASE"/>
    <property type="match status" value="1"/>
</dbReference>
<keyword evidence="10" id="KW-0325">Glycoprotein</keyword>
<evidence type="ECO:0000256" key="14">
    <source>
        <dbReference type="RuleBase" id="RU363127"/>
    </source>
</evidence>
<name>A0A3L6EEF1_MAIZE</name>
<evidence type="ECO:0000256" key="2">
    <source>
        <dbReference type="ARBA" id="ARBA00007706"/>
    </source>
</evidence>
<dbReference type="GO" id="GO:0071555">
    <property type="term" value="P:cell wall organization"/>
    <property type="evidence" value="ECO:0007669"/>
    <property type="project" value="UniProtKB-KW"/>
</dbReference>
<comment type="subcellular location">
    <subcellularLocation>
        <location evidence="1 14">Golgi apparatus membrane</location>
        <topology evidence="1 14">Single-pass type II membrane protein</topology>
    </subcellularLocation>
</comment>
<evidence type="ECO:0000256" key="11">
    <source>
        <dbReference type="ARBA" id="ARBA00023316"/>
    </source>
</evidence>
<dbReference type="Gene3D" id="3.90.550.10">
    <property type="entry name" value="Spore Coat Polysaccharide Biosynthesis Protein SpsA, Chain A"/>
    <property type="match status" value="1"/>
</dbReference>
<dbReference type="Pfam" id="PF03360">
    <property type="entry name" value="Glyco_transf_43"/>
    <property type="match status" value="2"/>
</dbReference>
<evidence type="ECO:0000256" key="10">
    <source>
        <dbReference type="ARBA" id="ARBA00023180"/>
    </source>
</evidence>
<comment type="caution">
    <text evidence="16">The sequence shown here is derived from an EMBL/GenBank/DDBJ whole genome shotgun (WGS) entry which is preliminary data.</text>
</comment>
<feature type="transmembrane region" description="Helical" evidence="14">
    <location>
        <begin position="344"/>
        <end position="364"/>
    </location>
</feature>
<organism evidence="16">
    <name type="scientific">Zea mays</name>
    <name type="common">Maize</name>
    <dbReference type="NCBI Taxonomy" id="4577"/>
    <lineage>
        <taxon>Eukaryota</taxon>
        <taxon>Viridiplantae</taxon>
        <taxon>Streptophyta</taxon>
        <taxon>Embryophyta</taxon>
        <taxon>Tracheophyta</taxon>
        <taxon>Spermatophyta</taxon>
        <taxon>Magnoliopsida</taxon>
        <taxon>Liliopsida</taxon>
        <taxon>Poales</taxon>
        <taxon>Poaceae</taxon>
        <taxon>PACMAD clade</taxon>
        <taxon>Panicoideae</taxon>
        <taxon>Andropogonodae</taxon>
        <taxon>Andropogoneae</taxon>
        <taxon>Tripsacinae</taxon>
        <taxon>Zea</taxon>
    </lineage>
</organism>
<accession>A0A3L6EEF1</accession>
<feature type="site" description="Interaction with galactose moiety of substrate glycoprotein" evidence="13">
    <location>
        <position position="605"/>
    </location>
</feature>